<proteinExistence type="predicted"/>
<organism evidence="1 2">
    <name type="scientific">Flavihumibacter stibioxidans</name>
    <dbReference type="NCBI Taxonomy" id="1834163"/>
    <lineage>
        <taxon>Bacteria</taxon>
        <taxon>Pseudomonadati</taxon>
        <taxon>Bacteroidota</taxon>
        <taxon>Chitinophagia</taxon>
        <taxon>Chitinophagales</taxon>
        <taxon>Chitinophagaceae</taxon>
        <taxon>Flavihumibacter</taxon>
    </lineage>
</organism>
<evidence type="ECO:0000313" key="1">
    <source>
        <dbReference type="EMBL" id="MBC6491698.1"/>
    </source>
</evidence>
<dbReference type="Proteomes" id="UP000765802">
    <property type="component" value="Unassembled WGS sequence"/>
</dbReference>
<comment type="caution">
    <text evidence="1">The sequence shown here is derived from an EMBL/GenBank/DDBJ whole genome shotgun (WGS) entry which is preliminary data.</text>
</comment>
<reference evidence="1 2" key="1">
    <citation type="submission" date="2016-07" db="EMBL/GenBank/DDBJ databases">
        <title>Genome analysis of Flavihumibacter stibioxidans YS-17.</title>
        <authorList>
            <person name="Shi K."/>
            <person name="Han Y."/>
            <person name="Wang G."/>
        </authorList>
    </citation>
    <scope>NUCLEOTIDE SEQUENCE [LARGE SCALE GENOMIC DNA]</scope>
    <source>
        <strain evidence="1 2">YS-17</strain>
    </source>
</reference>
<dbReference type="EMBL" id="MBUA01000023">
    <property type="protein sequence ID" value="MBC6491698.1"/>
    <property type="molecule type" value="Genomic_DNA"/>
</dbReference>
<gene>
    <name evidence="1" type="ORF">BC349_11605</name>
</gene>
<dbReference type="RefSeq" id="WP_187257022.1">
    <property type="nucleotide sequence ID" value="NZ_JBHULF010000007.1"/>
</dbReference>
<sequence>MVYDFATSCNFKIIESGRPVCYRYDCYKINKAYVDVSVDKQKIPGISENKINICDAAVICNGGAGGTAMIIQNIYNVMFLMLKNDYGAISGYGMIQRKEDAE</sequence>
<name>A0ABR7M9I9_9BACT</name>
<evidence type="ECO:0000313" key="2">
    <source>
        <dbReference type="Proteomes" id="UP000765802"/>
    </source>
</evidence>
<keyword evidence="2" id="KW-1185">Reference proteome</keyword>
<protein>
    <submittedName>
        <fullName evidence="1">Uncharacterized protein</fullName>
    </submittedName>
</protein>
<accession>A0ABR7M9I9</accession>